<feature type="transmembrane region" description="Helical" evidence="1">
    <location>
        <begin position="109"/>
        <end position="140"/>
    </location>
</feature>
<comment type="caution">
    <text evidence="3">The sequence shown here is derived from an EMBL/GenBank/DDBJ whole genome shotgun (WGS) entry which is preliminary data.</text>
</comment>
<keyword evidence="1" id="KW-0812">Transmembrane</keyword>
<feature type="transmembrane region" description="Helical" evidence="1">
    <location>
        <begin position="20"/>
        <end position="39"/>
    </location>
</feature>
<dbReference type="RefSeq" id="WP_364454086.1">
    <property type="nucleotide sequence ID" value="NZ_JBFARM010000007.1"/>
</dbReference>
<dbReference type="Proteomes" id="UP001552427">
    <property type="component" value="Unassembled WGS sequence"/>
</dbReference>
<reference evidence="3 4" key="1">
    <citation type="submission" date="2024-06" db="EMBL/GenBank/DDBJ databases">
        <title>The Natural Products Discovery Center: Release of the First 8490 Sequenced Strains for Exploring Actinobacteria Biosynthetic Diversity.</title>
        <authorList>
            <person name="Kalkreuter E."/>
            <person name="Kautsar S.A."/>
            <person name="Yang D."/>
            <person name="Bader C.D."/>
            <person name="Teijaro C.N."/>
            <person name="Fluegel L."/>
            <person name="Davis C.M."/>
            <person name="Simpson J.R."/>
            <person name="Lauterbach L."/>
            <person name="Steele A.D."/>
            <person name="Gui C."/>
            <person name="Meng S."/>
            <person name="Li G."/>
            <person name="Viehrig K."/>
            <person name="Ye F."/>
            <person name="Su P."/>
            <person name="Kiefer A.F."/>
            <person name="Nichols A."/>
            <person name="Cepeda A.J."/>
            <person name="Yan W."/>
            <person name="Fan B."/>
            <person name="Jiang Y."/>
            <person name="Adhikari A."/>
            <person name="Zheng C.-J."/>
            <person name="Schuster L."/>
            <person name="Cowan T.M."/>
            <person name="Smanski M.J."/>
            <person name="Chevrette M.G."/>
            <person name="De Carvalho L.P.S."/>
            <person name="Shen B."/>
        </authorList>
    </citation>
    <scope>NUCLEOTIDE SEQUENCE [LARGE SCALE GENOMIC DNA]</scope>
    <source>
        <strain evidence="3 4">NPDC049574</strain>
    </source>
</reference>
<dbReference type="EMBL" id="JBFARM010000007">
    <property type="protein sequence ID" value="MEV4288798.1"/>
    <property type="molecule type" value="Genomic_DNA"/>
</dbReference>
<dbReference type="PANTHER" id="PTHR35342:SF5">
    <property type="entry name" value="TRICARBOXYLIC TRANSPORT PROTEIN"/>
    <property type="match status" value="1"/>
</dbReference>
<evidence type="ECO:0000313" key="3">
    <source>
        <dbReference type="EMBL" id="MEV4288798.1"/>
    </source>
</evidence>
<evidence type="ECO:0000313" key="4">
    <source>
        <dbReference type="Proteomes" id="UP001552427"/>
    </source>
</evidence>
<gene>
    <name evidence="3" type="ORF">AB0K40_25100</name>
</gene>
<feature type="transmembrane region" description="Helical" evidence="1">
    <location>
        <begin position="470"/>
        <end position="488"/>
    </location>
</feature>
<keyword evidence="1" id="KW-0472">Membrane</keyword>
<accession>A0ABV3H8F0</accession>
<keyword evidence="1" id="KW-1133">Transmembrane helix</keyword>
<feature type="transmembrane region" description="Helical" evidence="1">
    <location>
        <begin position="146"/>
        <end position="162"/>
    </location>
</feature>
<dbReference type="Pfam" id="PF01970">
    <property type="entry name" value="TctA"/>
    <property type="match status" value="1"/>
</dbReference>
<dbReference type="PANTHER" id="PTHR35342">
    <property type="entry name" value="TRICARBOXYLIC TRANSPORT PROTEIN"/>
    <property type="match status" value="1"/>
</dbReference>
<proteinExistence type="predicted"/>
<feature type="transmembrane region" description="Helical" evidence="1">
    <location>
        <begin position="45"/>
        <end position="69"/>
    </location>
</feature>
<protein>
    <submittedName>
        <fullName evidence="3">Tripartite tricarboxylate transporter permease</fullName>
    </submittedName>
</protein>
<feature type="domain" description="DUF112" evidence="2">
    <location>
        <begin position="20"/>
        <end position="440"/>
    </location>
</feature>
<keyword evidence="4" id="KW-1185">Reference proteome</keyword>
<sequence length="507" mass="52316">MTSLELLLDGFAAALTPVNLMYALIGVTLGTLVGVLPGIGPAMTVALLLPVTFTVPPTAAFIMFAGIYYGGMYGGSTTSILLNTPGESSSMITALEGNKMARRGRAAQALATAAIGSFVAGTIATALLVVAAPAVVAFAISFGPEDYFALAVLAFIAVSSVLSRSVVRGLASLGLGLVIGLIGIDQQTGQARLTLGVPQLLDGIDVVIVAVGLFALGEALYVASRLRHSPPSVVPVGRAWMGRADWRRSWGPWLRGTALGFPFGALPGGGAEIPTFLSYAAERRLARGVAREEYGKGAIEGVAGPEAANNASAAGTLVPLLTLGLPTSATAAIMLAAFQQYGLQPGPQLFDHNPALVWAMIASLFIGNAMLLVLNLPLAPVWARVLRVPRPYLYAGIVLFAALGVYALNGTVVDLFVLYVLGLLGYAMRRFGLPIAPAVIGMILGPMAEIQLRRALAIGAGDVSVLVRSPVAAALLALAALALLTPLARRLAARRRATSYADPAAED</sequence>
<feature type="transmembrane region" description="Helical" evidence="1">
    <location>
        <begin position="204"/>
        <end position="223"/>
    </location>
</feature>
<feature type="transmembrane region" description="Helical" evidence="1">
    <location>
        <begin position="394"/>
        <end position="424"/>
    </location>
</feature>
<organism evidence="3 4">
    <name type="scientific">Nonomuraea bangladeshensis</name>
    <dbReference type="NCBI Taxonomy" id="404385"/>
    <lineage>
        <taxon>Bacteria</taxon>
        <taxon>Bacillati</taxon>
        <taxon>Actinomycetota</taxon>
        <taxon>Actinomycetes</taxon>
        <taxon>Streptosporangiales</taxon>
        <taxon>Streptosporangiaceae</taxon>
        <taxon>Nonomuraea</taxon>
    </lineage>
</organism>
<dbReference type="InterPro" id="IPR002823">
    <property type="entry name" value="DUF112_TM"/>
</dbReference>
<name>A0ABV3H8F0_9ACTN</name>
<feature type="transmembrane region" description="Helical" evidence="1">
    <location>
        <begin position="431"/>
        <end position="450"/>
    </location>
</feature>
<evidence type="ECO:0000259" key="2">
    <source>
        <dbReference type="Pfam" id="PF01970"/>
    </source>
</evidence>
<feature type="transmembrane region" description="Helical" evidence="1">
    <location>
        <begin position="167"/>
        <end position="184"/>
    </location>
</feature>
<evidence type="ECO:0000256" key="1">
    <source>
        <dbReference type="SAM" id="Phobius"/>
    </source>
</evidence>
<feature type="transmembrane region" description="Helical" evidence="1">
    <location>
        <begin position="355"/>
        <end position="374"/>
    </location>
</feature>